<feature type="signal peptide" evidence="2">
    <location>
        <begin position="1"/>
        <end position="18"/>
    </location>
</feature>
<evidence type="ECO:0000256" key="2">
    <source>
        <dbReference type="SAM" id="SignalP"/>
    </source>
</evidence>
<dbReference type="SUPFAM" id="SSF50998">
    <property type="entry name" value="Quinoprotein alcohol dehydrogenase-like"/>
    <property type="match status" value="1"/>
</dbReference>
<dbReference type="SUPFAM" id="SSF63829">
    <property type="entry name" value="Calcium-dependent phosphotriesterase"/>
    <property type="match status" value="1"/>
</dbReference>
<dbReference type="EMBL" id="JACIFO010000002">
    <property type="protein sequence ID" value="MBB4118296.1"/>
    <property type="molecule type" value="Genomic_DNA"/>
</dbReference>
<dbReference type="InterPro" id="IPR026444">
    <property type="entry name" value="Secre_tail"/>
</dbReference>
<evidence type="ECO:0000313" key="5">
    <source>
        <dbReference type="Proteomes" id="UP000553034"/>
    </source>
</evidence>
<evidence type="ECO:0000259" key="3">
    <source>
        <dbReference type="Pfam" id="PF21544"/>
    </source>
</evidence>
<dbReference type="Pfam" id="PF07494">
    <property type="entry name" value="Reg_prop"/>
    <property type="match status" value="1"/>
</dbReference>
<evidence type="ECO:0000313" key="4">
    <source>
        <dbReference type="EMBL" id="MBB4118296.1"/>
    </source>
</evidence>
<dbReference type="Pfam" id="PF21544">
    <property type="entry name" value="PorZ_N_b_propeller"/>
    <property type="match status" value="1"/>
</dbReference>
<dbReference type="AlphaFoldDB" id="A0A840ESF5"/>
<dbReference type="InterPro" id="IPR015943">
    <property type="entry name" value="WD40/YVTN_repeat-like_dom_sf"/>
</dbReference>
<dbReference type="Proteomes" id="UP000553034">
    <property type="component" value="Unassembled WGS sequence"/>
</dbReference>
<dbReference type="Gene3D" id="2.130.10.10">
    <property type="entry name" value="YVTN repeat-like/Quinoprotein amine dehydrogenase"/>
    <property type="match status" value="3"/>
</dbReference>
<dbReference type="InterPro" id="IPR011110">
    <property type="entry name" value="Reg_prop"/>
</dbReference>
<comment type="caution">
    <text evidence="4">The sequence shown here is derived from an EMBL/GenBank/DDBJ whole genome shotgun (WGS) entry which is preliminary data.</text>
</comment>
<dbReference type="InterPro" id="IPR011047">
    <property type="entry name" value="Quinoprotein_ADH-like_sf"/>
</dbReference>
<proteinExistence type="predicted"/>
<dbReference type="RefSeq" id="WP_183476153.1">
    <property type="nucleotide sequence ID" value="NZ_JACIFO010000002.1"/>
</dbReference>
<keyword evidence="1 2" id="KW-0732">Signal</keyword>
<reference evidence="4 5" key="1">
    <citation type="submission" date="2020-08" db="EMBL/GenBank/DDBJ databases">
        <title>Genomic Encyclopedia of Type Strains, Phase IV (KMG-IV): sequencing the most valuable type-strain genomes for metagenomic binning, comparative biology and taxonomic classification.</title>
        <authorList>
            <person name="Goeker M."/>
        </authorList>
    </citation>
    <scope>NUCLEOTIDE SEQUENCE [LARGE SCALE GENOMIC DNA]</scope>
    <source>
        <strain evidence="4 5">DSM 29568</strain>
    </source>
</reference>
<keyword evidence="5" id="KW-1185">Reference proteome</keyword>
<gene>
    <name evidence="4" type="ORF">GGR32_000570</name>
</gene>
<accession>A0A840ESF5</accession>
<protein>
    <recommendedName>
        <fullName evidence="3">PorZ N-terminal beta-propeller domain-containing protein</fullName>
    </recommendedName>
</protein>
<organism evidence="4 5">
    <name type="scientific">Mesonia hippocampi</name>
    <dbReference type="NCBI Taxonomy" id="1628250"/>
    <lineage>
        <taxon>Bacteria</taxon>
        <taxon>Pseudomonadati</taxon>
        <taxon>Bacteroidota</taxon>
        <taxon>Flavobacteriia</taxon>
        <taxon>Flavobacteriales</taxon>
        <taxon>Flavobacteriaceae</taxon>
        <taxon>Mesonia</taxon>
    </lineage>
</organism>
<feature type="domain" description="PorZ N-terminal beta-propeller" evidence="3">
    <location>
        <begin position="44"/>
        <end position="205"/>
    </location>
</feature>
<name>A0A840ESF5_9FLAO</name>
<dbReference type="NCBIfam" id="TIGR04183">
    <property type="entry name" value="Por_Secre_tail"/>
    <property type="match status" value="1"/>
</dbReference>
<dbReference type="InterPro" id="IPR048954">
    <property type="entry name" value="PorZ_N"/>
</dbReference>
<feature type="chain" id="PRO_5032502550" description="PorZ N-terminal beta-propeller domain-containing protein" evidence="2">
    <location>
        <begin position="19"/>
        <end position="762"/>
    </location>
</feature>
<evidence type="ECO:0000256" key="1">
    <source>
        <dbReference type="ARBA" id="ARBA00022729"/>
    </source>
</evidence>
<sequence length="762" mass="84273">MKYIFYFFSFFLSLTAGAQDYTSTWEGMFSYHNVSTITQGNNKIYAAAENAIIEFDMATYQTQTISSIQGLVADKITAIAFAPENNSLIIGYQNGLIDVYNIATKKVFTIIDIVEKQSISPSNKKINKLYIKQDKLFITTNYGISVFDISRLEFGDTYFIGPNGSQIKVLDICVFDGSIYAISQENGVYKATEDAPNLIDYNQWQQISATNNKNIFVFDNQLYAISQTNALVKFTAGNFVMQRQFSNEVTSVQPDANFLTLSFANKVILINTQLNNQLEITNLPGLPPNVSSAIHRNGQIFIGDHNTGLHKTLFNTPNNLSDLTPNSPLYNDIFDVEVSPGHVWLTYGAYSLSYEPINHARGVSHYFDNYWTNIPFDDLGKTRTLVKTTINPANPNHVFIDSFHQGLIELENHTLVNAYNTPFNPLPSLLDPQYPDYRSVRVNSGYFDAQNNFWFTLTRVKKGLYKLSPSGSFTGYDMSDIMPGLEDTNGGFSDLVPDTSGNLYFGSKSGGVIAFNPRTKQFGRLAGGEGAAELPSDNVLSLAMDNNNQLWIGTFYGLRVLYGAGQLFTNANVKANPIIFEDEEGVAQELMAGLSIFAITVDGNNNKWIATEVGAFQVSANGQKLLKHFTKSNSPLPTNTIVDIDIDPITGMVYFATAKGLVAYRGSATASAQSLANVRAFPNPVRPNYEGLVTIDGLMEGANVKITDIEGNLVYEETSPGGSIQWDTRAFGKHKVASGVYMVLITSEDQMETKVTKIMVIR</sequence>